<dbReference type="AlphaFoldDB" id="A0A0L6VRK1"/>
<dbReference type="VEuPathDB" id="FungiDB:VP01_1159g3"/>
<reference evidence="1 2" key="1">
    <citation type="submission" date="2015-08" db="EMBL/GenBank/DDBJ databases">
        <title>Next Generation Sequencing and Analysis of the Genome of Puccinia sorghi L Schw, the Causal Agent of Maize Common Rust.</title>
        <authorList>
            <person name="Rochi L."/>
            <person name="Burguener G."/>
            <person name="Darino M."/>
            <person name="Turjanski A."/>
            <person name="Kreff E."/>
            <person name="Dieguez M.J."/>
            <person name="Sacco F."/>
        </authorList>
    </citation>
    <scope>NUCLEOTIDE SEQUENCE [LARGE SCALE GENOMIC DNA]</scope>
    <source>
        <strain evidence="1 2">RO10H11247</strain>
    </source>
</reference>
<keyword evidence="2" id="KW-1185">Reference proteome</keyword>
<sequence>MDPVTHMSDCSMSKLYQFTKSEVFITECKIALMNAIDQVFPNSTHILCTWNIEKNILTNVTHLIKYEYIVQNILSHWSNLITISTPVNFIQFFQYLQTFILETSLLIARKPGFPWGLSL</sequence>
<dbReference type="Proteomes" id="UP000037035">
    <property type="component" value="Unassembled WGS sequence"/>
</dbReference>
<accession>A0A0L6VRK1</accession>
<proteinExistence type="predicted"/>
<comment type="caution">
    <text evidence="1">The sequence shown here is derived from an EMBL/GenBank/DDBJ whole genome shotgun (WGS) entry which is preliminary data.</text>
</comment>
<organism evidence="1 2">
    <name type="scientific">Puccinia sorghi</name>
    <dbReference type="NCBI Taxonomy" id="27349"/>
    <lineage>
        <taxon>Eukaryota</taxon>
        <taxon>Fungi</taxon>
        <taxon>Dikarya</taxon>
        <taxon>Basidiomycota</taxon>
        <taxon>Pucciniomycotina</taxon>
        <taxon>Pucciniomycetes</taxon>
        <taxon>Pucciniales</taxon>
        <taxon>Pucciniaceae</taxon>
        <taxon>Puccinia</taxon>
    </lineage>
</organism>
<gene>
    <name evidence="1" type="ORF">VP01_1159g3</name>
</gene>
<evidence type="ECO:0000313" key="1">
    <source>
        <dbReference type="EMBL" id="KNZ63324.1"/>
    </source>
</evidence>
<evidence type="ECO:0000313" key="2">
    <source>
        <dbReference type="Proteomes" id="UP000037035"/>
    </source>
</evidence>
<dbReference type="EMBL" id="LAVV01001776">
    <property type="protein sequence ID" value="KNZ63324.1"/>
    <property type="molecule type" value="Genomic_DNA"/>
</dbReference>
<protein>
    <submittedName>
        <fullName evidence="1">Uncharacterized protein</fullName>
    </submittedName>
</protein>
<name>A0A0L6VRK1_9BASI</name>
<dbReference type="OrthoDB" id="2277862at2759"/>